<feature type="transmembrane region" description="Helical" evidence="3">
    <location>
        <begin position="171"/>
        <end position="196"/>
    </location>
</feature>
<dbReference type="Gene3D" id="3.40.50.360">
    <property type="match status" value="1"/>
</dbReference>
<dbReference type="PANTHER" id="PTHR19384">
    <property type="entry name" value="NITRIC OXIDE SYNTHASE-RELATED"/>
    <property type="match status" value="1"/>
</dbReference>
<dbReference type="SUPFAM" id="SSF52343">
    <property type="entry name" value="Ferredoxin reductase-like, C-terminal NADP-linked domain"/>
    <property type="match status" value="1"/>
</dbReference>
<dbReference type="InterPro" id="IPR001433">
    <property type="entry name" value="OxRdtase_FAD/NAD-bd"/>
</dbReference>
<dbReference type="InterPro" id="IPR017938">
    <property type="entry name" value="Riboflavin_synthase-like_b-brl"/>
</dbReference>
<feature type="transmembrane region" description="Helical" evidence="3">
    <location>
        <begin position="12"/>
        <end position="33"/>
    </location>
</feature>
<evidence type="ECO:0000313" key="6">
    <source>
        <dbReference type="Proteomes" id="UP000490060"/>
    </source>
</evidence>
<accession>A0A2I2MC54</accession>
<dbReference type="InterPro" id="IPR029039">
    <property type="entry name" value="Flavoprotein-like_sf"/>
</dbReference>
<dbReference type="Pfam" id="PF00175">
    <property type="entry name" value="NAD_binding_1"/>
    <property type="match status" value="1"/>
</dbReference>
<dbReference type="Proteomes" id="UP000490060">
    <property type="component" value="Unassembled WGS sequence"/>
</dbReference>
<evidence type="ECO:0000256" key="3">
    <source>
        <dbReference type="SAM" id="Phobius"/>
    </source>
</evidence>
<dbReference type="InterPro" id="IPR039261">
    <property type="entry name" value="FNR_nucleotide-bd"/>
</dbReference>
<feature type="transmembrane region" description="Helical" evidence="3">
    <location>
        <begin position="129"/>
        <end position="150"/>
    </location>
</feature>
<dbReference type="PROSITE" id="PS50902">
    <property type="entry name" value="FLAVODOXIN_LIKE"/>
    <property type="match status" value="1"/>
</dbReference>
<dbReference type="InterPro" id="IPR008254">
    <property type="entry name" value="Flavodoxin/NO_synth"/>
</dbReference>
<dbReference type="Pfam" id="PF03929">
    <property type="entry name" value="PepSY_TM"/>
    <property type="match status" value="1"/>
</dbReference>
<feature type="transmembrane region" description="Helical" evidence="3">
    <location>
        <begin position="304"/>
        <end position="329"/>
    </location>
</feature>
<keyword evidence="3" id="KW-0472">Membrane</keyword>
<dbReference type="GO" id="GO:0003958">
    <property type="term" value="F:NADPH-hemoprotein reductase activity"/>
    <property type="evidence" value="ECO:0007669"/>
    <property type="project" value="UniProtKB-EC"/>
</dbReference>
<dbReference type="EC" id="1.6.2.4" evidence="2"/>
<dbReference type="RefSeq" id="WP_172505738.1">
    <property type="nucleotide sequence ID" value="NZ_OENE01000035.1"/>
</dbReference>
<dbReference type="Gene3D" id="3.40.50.80">
    <property type="entry name" value="Nucleotide-binding domain of ferredoxin-NADP reductase (FNR) module"/>
    <property type="match status" value="1"/>
</dbReference>
<sequence>MTISIWRYSHLTLAISSFIFILTASITGIILAFEPISNQLKPYAIPTNQISLSQTISSLKREYQEIITLEVTQNNFVIASVITKKGKNKRFYINPISGKKINNIIPKSKIYKWATNLHRSLFLKSTGRFLVGLFSFLLLLITITGSILIIKRQGGIKRFFSKVVKENFAQYYHVVIGRFALIPIIIITVTGVYLSLEKFNILPNTKIKHTFNSSSFTGFSSDKKSVKKIPIEDFASFKNIKLSELKSIEFPFSDDNEDYFLLKLHSKELIIHQYSGKIISAKNISLTAILVDWSLFLHTGRGTIFWAIILLLTAISILFFSYSGFAIALKRKQKSLLPKNTIKKDIAEIIILVGSETGESFRNATSLYNALIISKKSVFIAHLNDYTSYKKAQHLLLLTSTYAEGKAPVNATNFLNLLQKTTPENNIKYAVIGFGSLAYKDYCKFAIDIDNALEKHPKFEKITALYKINNQDFLAFKKWELEWCQKTGINLQLKLNIQKHKKQQQFSVVSKTLLNNDACFLIRLKPIKKIKFTSGDLMAIIPKKDGVKRLYSVGKIENDVLLSVKKHEFGVCSNLLSNLEKNTILKAKIEKNKAFQYPKKSKKVILIANGTGIAPFLGMLNNSGETHLFWGGRTQESLKIYLPFLSDLNPKNIHISYSQEKNKIAKQYVQDSIFNEPDLIADTLKNNGSILICGSVAMMNGVLKVLAQIALQKLNTPIDKFNATYKQQIKTDCY</sequence>
<keyword evidence="3" id="KW-0812">Transmembrane</keyword>
<dbReference type="GO" id="GO:0050660">
    <property type="term" value="F:flavin adenine dinucleotide binding"/>
    <property type="evidence" value="ECO:0007669"/>
    <property type="project" value="TreeGrafter"/>
</dbReference>
<keyword evidence="1" id="KW-0285">Flavoprotein</keyword>
<evidence type="ECO:0000256" key="1">
    <source>
        <dbReference type="ARBA" id="ARBA00022630"/>
    </source>
</evidence>
<gene>
    <name evidence="5" type="ORF">TNO010_400079</name>
</gene>
<keyword evidence="3" id="KW-1133">Transmembrane helix</keyword>
<dbReference type="AlphaFoldDB" id="A0A2I2MC54"/>
<name>A0A2I2MC54_9FLAO</name>
<dbReference type="GO" id="GO:0010181">
    <property type="term" value="F:FMN binding"/>
    <property type="evidence" value="ECO:0007669"/>
    <property type="project" value="InterPro"/>
</dbReference>
<reference evidence="5 6" key="1">
    <citation type="submission" date="2017-11" db="EMBL/GenBank/DDBJ databases">
        <authorList>
            <person name="Duchaud E."/>
        </authorList>
    </citation>
    <scope>NUCLEOTIDE SEQUENCE [LARGE SCALE GENOMIC DNA]</scope>
    <source>
        <strain evidence="5 6">TNO010</strain>
    </source>
</reference>
<dbReference type="Pfam" id="PF00258">
    <property type="entry name" value="Flavodoxin_1"/>
    <property type="match status" value="1"/>
</dbReference>
<dbReference type="InterPro" id="IPR005625">
    <property type="entry name" value="PepSY-ass_TM"/>
</dbReference>
<proteinExistence type="predicted"/>
<feature type="domain" description="Flavodoxin-like" evidence="4">
    <location>
        <begin position="349"/>
        <end position="484"/>
    </location>
</feature>
<organism evidence="5 6">
    <name type="scientific">Tenacibaculum finnmarkense genomovar ulcerans</name>
    <dbReference type="NCBI Taxonomy" id="2781388"/>
    <lineage>
        <taxon>Bacteria</taxon>
        <taxon>Pseudomonadati</taxon>
        <taxon>Bacteroidota</taxon>
        <taxon>Flavobacteriia</taxon>
        <taxon>Flavobacteriales</taxon>
        <taxon>Flavobacteriaceae</taxon>
        <taxon>Tenacibaculum</taxon>
        <taxon>Tenacibaculum finnmarkense</taxon>
    </lineage>
</organism>
<dbReference type="SUPFAM" id="SSF63380">
    <property type="entry name" value="Riboflavin synthase domain-like"/>
    <property type="match status" value="1"/>
</dbReference>
<dbReference type="EMBL" id="OENE01000035">
    <property type="protein sequence ID" value="SOU89504.1"/>
    <property type="molecule type" value="Genomic_DNA"/>
</dbReference>
<evidence type="ECO:0000259" key="4">
    <source>
        <dbReference type="PROSITE" id="PS50902"/>
    </source>
</evidence>
<evidence type="ECO:0000256" key="2">
    <source>
        <dbReference type="ARBA" id="ARBA00023797"/>
    </source>
</evidence>
<evidence type="ECO:0000313" key="5">
    <source>
        <dbReference type="EMBL" id="SOU89504.1"/>
    </source>
</evidence>
<dbReference type="GO" id="GO:0005829">
    <property type="term" value="C:cytosol"/>
    <property type="evidence" value="ECO:0007669"/>
    <property type="project" value="TreeGrafter"/>
</dbReference>
<protein>
    <recommendedName>
        <fullName evidence="2">NADPH--hemoprotein reductase</fullName>
        <ecNumber evidence="2">1.6.2.4</ecNumber>
    </recommendedName>
</protein>
<dbReference type="SUPFAM" id="SSF52218">
    <property type="entry name" value="Flavoproteins"/>
    <property type="match status" value="1"/>
</dbReference>
<dbReference type="PANTHER" id="PTHR19384:SF17">
    <property type="entry name" value="NADPH--CYTOCHROME P450 REDUCTASE"/>
    <property type="match status" value="1"/>
</dbReference>